<evidence type="ECO:0000256" key="2">
    <source>
        <dbReference type="ARBA" id="ARBA00023157"/>
    </source>
</evidence>
<proteinExistence type="predicted"/>
<evidence type="ECO:0000256" key="4">
    <source>
        <dbReference type="SAM" id="SignalP"/>
    </source>
</evidence>
<dbReference type="Pfam" id="PF01392">
    <property type="entry name" value="Fz"/>
    <property type="match status" value="1"/>
</dbReference>
<feature type="disulfide bond" evidence="3">
    <location>
        <begin position="118"/>
        <end position="142"/>
    </location>
</feature>
<dbReference type="InterPro" id="IPR036790">
    <property type="entry name" value="Frizzled_dom_sf"/>
</dbReference>
<dbReference type="GO" id="GO:0042813">
    <property type="term" value="F:Wnt receptor activity"/>
    <property type="evidence" value="ECO:0007669"/>
    <property type="project" value="TreeGrafter"/>
</dbReference>
<dbReference type="GO" id="GO:0035567">
    <property type="term" value="P:non-canonical Wnt signaling pathway"/>
    <property type="evidence" value="ECO:0007669"/>
    <property type="project" value="TreeGrafter"/>
</dbReference>
<keyword evidence="4" id="KW-0732">Signal</keyword>
<dbReference type="RefSeq" id="XP_019647022.1">
    <property type="nucleotide sequence ID" value="XM_019791463.1"/>
</dbReference>
<feature type="signal peptide" evidence="4">
    <location>
        <begin position="1"/>
        <end position="26"/>
    </location>
</feature>
<keyword evidence="2 3" id="KW-1015">Disulfide bond</keyword>
<dbReference type="InterPro" id="IPR013320">
    <property type="entry name" value="ConA-like_dom_sf"/>
</dbReference>
<gene>
    <name evidence="7" type="primary">LOC109487473</name>
</gene>
<sequence length="450" mass="50018">MASGGTQQRRLRAVLAALAALSAVHAERTPRQAAPQCEDIRVPMCRNLPYKQTMYPKGTGNALGHRTQEDAVRFIAQHQLQRLVESDCSPDLRLFFCSVFVPACTPTGEIVPPCRTLCQATRHSCRGVLQRENIRWPRELQCGRYPIPGTGKGCTEGLQSAQHSAGGQHQVGITPLSANDEEPVMVHTMDYLTEFKKPSAELVRGVRGQAVLLRGKYLESDQPLNVCGQKYVFCPDGFAVEFWMKRWLNDKRPHYYVDIGGDRTELARGFTFLRARDQVDREDQFTVQVSGSRTAQRGRVDIPLQTWTHVAFYWKEGTQLTILVNGTRAGYNFEERRLKPLTRRATGNPYRLFYGTSAMRPGGMTPSYTALDEVKIWGYVRPEEDIKQSLDEFLADTEGGTPIRGSITPGGGGRITIGGVLTGVHGGRQTITHGGTTTTSGERILQLGLH</sequence>
<feature type="chain" id="PRO_5028101760" evidence="4">
    <location>
        <begin position="27"/>
        <end position="450"/>
    </location>
</feature>
<dbReference type="Gene3D" id="2.60.120.200">
    <property type="match status" value="1"/>
</dbReference>
<evidence type="ECO:0000313" key="6">
    <source>
        <dbReference type="Proteomes" id="UP000515135"/>
    </source>
</evidence>
<dbReference type="Pfam" id="PF13385">
    <property type="entry name" value="Laminin_G_3"/>
    <property type="match status" value="1"/>
</dbReference>
<dbReference type="PROSITE" id="PS50038">
    <property type="entry name" value="FZ"/>
    <property type="match status" value="1"/>
</dbReference>
<protein>
    <submittedName>
        <fullName evidence="7">Uncharacterized protein LOC109487473</fullName>
    </submittedName>
</protein>
<keyword evidence="6" id="KW-1185">Reference proteome</keyword>
<dbReference type="KEGG" id="bbel:109487473"/>
<organism evidence="6 7">
    <name type="scientific">Branchiostoma belcheri</name>
    <name type="common">Amphioxus</name>
    <dbReference type="NCBI Taxonomy" id="7741"/>
    <lineage>
        <taxon>Eukaryota</taxon>
        <taxon>Metazoa</taxon>
        <taxon>Chordata</taxon>
        <taxon>Cephalochordata</taxon>
        <taxon>Leptocardii</taxon>
        <taxon>Amphioxiformes</taxon>
        <taxon>Branchiostomatidae</taxon>
        <taxon>Branchiostoma</taxon>
    </lineage>
</organism>
<dbReference type="GO" id="GO:0017147">
    <property type="term" value="F:Wnt-protein binding"/>
    <property type="evidence" value="ECO:0007669"/>
    <property type="project" value="TreeGrafter"/>
</dbReference>
<name>A0A6P5AVB0_BRABE</name>
<feature type="domain" description="FZ" evidence="5">
    <location>
        <begin position="32"/>
        <end position="157"/>
    </location>
</feature>
<accession>A0A6P5AVB0</accession>
<evidence type="ECO:0000259" key="5">
    <source>
        <dbReference type="PROSITE" id="PS50038"/>
    </source>
</evidence>
<keyword evidence="1" id="KW-0217">Developmental protein</keyword>
<dbReference type="OrthoDB" id="10053709at2759"/>
<dbReference type="AlphaFoldDB" id="A0A6P5AVB0"/>
<dbReference type="InterPro" id="IPR020067">
    <property type="entry name" value="Frizzled_dom"/>
</dbReference>
<dbReference type="Proteomes" id="UP000515135">
    <property type="component" value="Unplaced"/>
</dbReference>
<dbReference type="SUPFAM" id="SSF63501">
    <property type="entry name" value="Frizzled cysteine-rich domain"/>
    <property type="match status" value="1"/>
</dbReference>
<evidence type="ECO:0000256" key="3">
    <source>
        <dbReference type="PROSITE-ProRule" id="PRU00090"/>
    </source>
</evidence>
<dbReference type="PANTHER" id="PTHR11309:SF126">
    <property type="entry name" value="FRIZZLED-2"/>
    <property type="match status" value="1"/>
</dbReference>
<dbReference type="GO" id="GO:0060070">
    <property type="term" value="P:canonical Wnt signaling pathway"/>
    <property type="evidence" value="ECO:0007669"/>
    <property type="project" value="TreeGrafter"/>
</dbReference>
<evidence type="ECO:0000256" key="1">
    <source>
        <dbReference type="ARBA" id="ARBA00022473"/>
    </source>
</evidence>
<dbReference type="InterPro" id="IPR015526">
    <property type="entry name" value="Frizzled/SFRP"/>
</dbReference>
<dbReference type="GeneID" id="109487473"/>
<dbReference type="SMART" id="SM00063">
    <property type="entry name" value="FRI"/>
    <property type="match status" value="1"/>
</dbReference>
<comment type="caution">
    <text evidence="3">Lacks conserved residue(s) required for the propagation of feature annotation.</text>
</comment>
<dbReference type="PANTHER" id="PTHR11309">
    <property type="entry name" value="FRIZZLED"/>
    <property type="match status" value="1"/>
</dbReference>
<dbReference type="SUPFAM" id="SSF49899">
    <property type="entry name" value="Concanavalin A-like lectins/glucanases"/>
    <property type="match status" value="1"/>
</dbReference>
<dbReference type="GO" id="GO:0005886">
    <property type="term" value="C:plasma membrane"/>
    <property type="evidence" value="ECO:0007669"/>
    <property type="project" value="TreeGrafter"/>
</dbReference>
<dbReference type="Gene3D" id="1.10.2000.10">
    <property type="entry name" value="Frizzled cysteine-rich domain"/>
    <property type="match status" value="1"/>
</dbReference>
<reference evidence="7" key="1">
    <citation type="submission" date="2025-08" db="UniProtKB">
        <authorList>
            <consortium name="RefSeq"/>
        </authorList>
    </citation>
    <scope>IDENTIFICATION</scope>
    <source>
        <tissue evidence="7">Gonad</tissue>
    </source>
</reference>
<evidence type="ECO:0000313" key="7">
    <source>
        <dbReference type="RefSeq" id="XP_019647022.1"/>
    </source>
</evidence>